<dbReference type="OrthoDB" id="4153866at2759"/>
<evidence type="ECO:0000313" key="4">
    <source>
        <dbReference type="EMBL" id="PKS05238.1"/>
    </source>
</evidence>
<dbReference type="InParanoid" id="A0A2N3MYI1"/>
<name>A0A2N3MYI1_9PEZI</name>
<keyword evidence="5" id="KW-1185">Reference proteome</keyword>
<keyword evidence="3" id="KW-1133">Transmembrane helix</keyword>
<dbReference type="GO" id="GO:0008081">
    <property type="term" value="F:phosphoric diester hydrolase activity"/>
    <property type="evidence" value="ECO:0007669"/>
    <property type="project" value="InterPro"/>
</dbReference>
<dbReference type="AlphaFoldDB" id="A0A2N3MYI1"/>
<dbReference type="GO" id="GO:0006629">
    <property type="term" value="P:lipid metabolic process"/>
    <property type="evidence" value="ECO:0007669"/>
    <property type="project" value="InterPro"/>
</dbReference>
<dbReference type="PANTHER" id="PTHR31571">
    <property type="entry name" value="ALTERED INHERITANCE OF MITOCHONDRIA PROTEIN 6"/>
    <property type="match status" value="1"/>
</dbReference>
<keyword evidence="3" id="KW-0812">Transmembrane</keyword>
<comment type="similarity">
    <text evidence="1">Belongs to the AIM6 family.</text>
</comment>
<evidence type="ECO:0000313" key="5">
    <source>
        <dbReference type="Proteomes" id="UP000233524"/>
    </source>
</evidence>
<dbReference type="Proteomes" id="UP000233524">
    <property type="component" value="Unassembled WGS sequence"/>
</dbReference>
<feature type="transmembrane region" description="Helical" evidence="3">
    <location>
        <begin position="73"/>
        <end position="100"/>
    </location>
</feature>
<protein>
    <recommendedName>
        <fullName evidence="2">Altered inheritance of mitochondria protein 6</fullName>
    </recommendedName>
</protein>
<dbReference type="VEuPathDB" id="FungiDB:jhhlp_008609"/>
<evidence type="ECO:0000256" key="3">
    <source>
        <dbReference type="SAM" id="Phobius"/>
    </source>
</evidence>
<dbReference type="FunCoup" id="A0A2N3MYI1">
    <property type="interactions" value="5"/>
</dbReference>
<comment type="caution">
    <text evidence="4">The sequence shown here is derived from an EMBL/GenBank/DDBJ whole genome shotgun (WGS) entry which is preliminary data.</text>
</comment>
<accession>A0A2N3MYI1</accession>
<evidence type="ECO:0000256" key="2">
    <source>
        <dbReference type="ARBA" id="ARBA00014286"/>
    </source>
</evidence>
<dbReference type="Gene3D" id="3.20.20.190">
    <property type="entry name" value="Phosphatidylinositol (PI) phosphodiesterase"/>
    <property type="match status" value="1"/>
</dbReference>
<organism evidence="4 5">
    <name type="scientific">Lomentospora prolificans</name>
    <dbReference type="NCBI Taxonomy" id="41688"/>
    <lineage>
        <taxon>Eukaryota</taxon>
        <taxon>Fungi</taxon>
        <taxon>Dikarya</taxon>
        <taxon>Ascomycota</taxon>
        <taxon>Pezizomycotina</taxon>
        <taxon>Sordariomycetes</taxon>
        <taxon>Hypocreomycetidae</taxon>
        <taxon>Microascales</taxon>
        <taxon>Microascaceae</taxon>
        <taxon>Lomentospora</taxon>
    </lineage>
</organism>
<sequence length="376" mass="42423">MERHQGTLSQRSSFESTIYDDSYAQTSDIESGRPLLRETRPVSDEQANEKTKVCEGDDDALVIYGCRVGRGTVLCGAILTFVIIILSIVGIPTFLARLIYAESPYVEKPNPISCHSHNDYWRKEPVFSALKTGCVGIEADVWLVEDDLWIAHEWSDLKRGVNFTGLYVDPLVKLLEQRNSYFPGQGWTHNGVYESDPDQTLALVIDLKSESHDTWPVVQAQLQPLRERDWLTHVSDGKVHYRPITVVGSGNTDFATLRANSTFHDSFFDAPLNALEGSEYDATNSYYASVSFTEHLGLSLTGHLTQRQVERLRKSVREAHSRGLKARYWGAPAWALGVRDRVWKVLSDEGVDIVNVDDLQSFRDWTTARAELLDTL</sequence>
<keyword evidence="3" id="KW-0472">Membrane</keyword>
<dbReference type="EMBL" id="NLAX01001623">
    <property type="protein sequence ID" value="PKS05238.1"/>
    <property type="molecule type" value="Genomic_DNA"/>
</dbReference>
<gene>
    <name evidence="4" type="ORF">jhhlp_008609</name>
</gene>
<dbReference type="InterPro" id="IPR017946">
    <property type="entry name" value="PLC-like_Pdiesterase_TIM-brl"/>
</dbReference>
<reference evidence="4 5" key="1">
    <citation type="journal article" date="2017" name="G3 (Bethesda)">
        <title>First Draft Genome Sequence of the Pathogenic Fungus Lomentospora prolificans (Formerly Scedosporium prolificans).</title>
        <authorList>
            <person name="Luo R."/>
            <person name="Zimin A."/>
            <person name="Workman R."/>
            <person name="Fan Y."/>
            <person name="Pertea G."/>
            <person name="Grossman N."/>
            <person name="Wear M.P."/>
            <person name="Jia B."/>
            <person name="Miller H."/>
            <person name="Casadevall A."/>
            <person name="Timp W."/>
            <person name="Zhang S.X."/>
            <person name="Salzberg S.L."/>
        </authorList>
    </citation>
    <scope>NUCLEOTIDE SEQUENCE [LARGE SCALE GENOMIC DNA]</scope>
    <source>
        <strain evidence="4 5">JHH-5317</strain>
    </source>
</reference>
<dbReference type="InterPro" id="IPR051236">
    <property type="entry name" value="HAT_RTT109-like"/>
</dbReference>
<dbReference type="PANTHER" id="PTHR31571:SF1">
    <property type="entry name" value="ALTERED INHERITANCE OF MITOCHONDRIA PROTEIN 6"/>
    <property type="match status" value="1"/>
</dbReference>
<proteinExistence type="inferred from homology"/>
<dbReference type="STRING" id="41688.A0A2N3MYI1"/>
<dbReference type="SUPFAM" id="SSF51695">
    <property type="entry name" value="PLC-like phosphodiesterases"/>
    <property type="match status" value="1"/>
</dbReference>
<evidence type="ECO:0000256" key="1">
    <source>
        <dbReference type="ARBA" id="ARBA00008858"/>
    </source>
</evidence>